<dbReference type="Gene3D" id="3.30.1330.40">
    <property type="entry name" value="RutC-like"/>
    <property type="match status" value="1"/>
</dbReference>
<reference evidence="1 2" key="1">
    <citation type="submission" date="2023-08" db="EMBL/GenBank/DDBJ databases">
        <title>Black Yeasts Isolated from many extreme environments.</title>
        <authorList>
            <person name="Coleine C."/>
            <person name="Stajich J.E."/>
            <person name="Selbmann L."/>
        </authorList>
    </citation>
    <scope>NUCLEOTIDE SEQUENCE [LARGE SCALE GENOMIC DNA]</scope>
    <source>
        <strain evidence="1 2">CCFEE 6328</strain>
    </source>
</reference>
<proteinExistence type="predicted"/>
<sequence length="145" mass="16325">MSESKLVKHGFSFHNWPGAGEAAAEYFGLSHAVIVPPNIRTVLVGGQVGIRDDESVPKDLTEEVLECFDHIERSMKAAGMGDDCWELVYKIHAFHVYTDGLDEAIAVARKKYLKNTKPSWTGVFVKKLFRPELRIEISVEAYFPQ</sequence>
<gene>
    <name evidence="1" type="ORF">LTR69_008079</name>
</gene>
<dbReference type="InterPro" id="IPR006175">
    <property type="entry name" value="YjgF/YER057c/UK114"/>
</dbReference>
<comment type="caution">
    <text evidence="1">The sequence shown here is derived from an EMBL/GenBank/DDBJ whole genome shotgun (WGS) entry which is preliminary data.</text>
</comment>
<dbReference type="EMBL" id="JAVRRF010000019">
    <property type="protein sequence ID" value="KAK5055704.1"/>
    <property type="molecule type" value="Genomic_DNA"/>
</dbReference>
<organism evidence="1 2">
    <name type="scientific">Exophiala sideris</name>
    <dbReference type="NCBI Taxonomy" id="1016849"/>
    <lineage>
        <taxon>Eukaryota</taxon>
        <taxon>Fungi</taxon>
        <taxon>Dikarya</taxon>
        <taxon>Ascomycota</taxon>
        <taxon>Pezizomycotina</taxon>
        <taxon>Eurotiomycetes</taxon>
        <taxon>Chaetothyriomycetidae</taxon>
        <taxon>Chaetothyriales</taxon>
        <taxon>Herpotrichiellaceae</taxon>
        <taxon>Exophiala</taxon>
    </lineage>
</organism>
<dbReference type="SUPFAM" id="SSF55298">
    <property type="entry name" value="YjgF-like"/>
    <property type="match status" value="1"/>
</dbReference>
<accession>A0ABR0J5I9</accession>
<dbReference type="InterPro" id="IPR035959">
    <property type="entry name" value="RutC-like_sf"/>
</dbReference>
<evidence type="ECO:0000313" key="2">
    <source>
        <dbReference type="Proteomes" id="UP001345691"/>
    </source>
</evidence>
<protein>
    <submittedName>
        <fullName evidence="1">Uncharacterized protein</fullName>
    </submittedName>
</protein>
<keyword evidence="2" id="KW-1185">Reference proteome</keyword>
<dbReference type="Proteomes" id="UP001345691">
    <property type="component" value="Unassembled WGS sequence"/>
</dbReference>
<name>A0ABR0J5I9_9EURO</name>
<dbReference type="Pfam" id="PF01042">
    <property type="entry name" value="Ribonuc_L-PSP"/>
    <property type="match status" value="1"/>
</dbReference>
<evidence type="ECO:0000313" key="1">
    <source>
        <dbReference type="EMBL" id="KAK5055704.1"/>
    </source>
</evidence>